<dbReference type="GO" id="GO:0005829">
    <property type="term" value="C:cytosol"/>
    <property type="evidence" value="ECO:0007669"/>
    <property type="project" value="TreeGrafter"/>
</dbReference>
<evidence type="ECO:0000313" key="3">
    <source>
        <dbReference type="Proteomes" id="UP000184268"/>
    </source>
</evidence>
<name>A0A1M5YQQ9_9GAMM</name>
<dbReference type="PANTHER" id="PTHR33505:SF4">
    <property type="entry name" value="PROTEIN PREY, MITOCHONDRIAL"/>
    <property type="match status" value="1"/>
</dbReference>
<dbReference type="Pfam" id="PF03966">
    <property type="entry name" value="Trm112p"/>
    <property type="match status" value="1"/>
</dbReference>
<sequence length="60" mass="6821">MAFDNKLLEIIACPVCKGKLEYDREGQRLICKADRLVYPITEGIPVLLEDRATPLESDEQ</sequence>
<dbReference type="AlphaFoldDB" id="A0A1M5YQQ9"/>
<dbReference type="OrthoDB" id="9812205at2"/>
<dbReference type="EMBL" id="FQXG01000008">
    <property type="protein sequence ID" value="SHI14447.1"/>
    <property type="molecule type" value="Genomic_DNA"/>
</dbReference>
<dbReference type="FunFam" id="2.20.25.10:FF:000002">
    <property type="entry name" value="UPF0434 protein YcaR"/>
    <property type="match status" value="1"/>
</dbReference>
<reference evidence="2 3" key="1">
    <citation type="submission" date="2016-11" db="EMBL/GenBank/DDBJ databases">
        <authorList>
            <person name="Jaros S."/>
            <person name="Januszkiewicz K."/>
            <person name="Wedrychowicz H."/>
        </authorList>
    </citation>
    <scope>NUCLEOTIDE SEQUENCE [LARGE SCALE GENOMIC DNA]</scope>
    <source>
        <strain evidence="2 3">DSM 16917</strain>
    </source>
</reference>
<gene>
    <name evidence="2" type="ORF">SAMN02745129_4315</name>
</gene>
<dbReference type="SUPFAM" id="SSF158997">
    <property type="entry name" value="Trm112p-like"/>
    <property type="match status" value="1"/>
</dbReference>
<proteinExistence type="inferred from homology"/>
<dbReference type="PANTHER" id="PTHR33505">
    <property type="entry name" value="ZGC:162634"/>
    <property type="match status" value="1"/>
</dbReference>
<accession>A0A1M5YQQ9</accession>
<dbReference type="HAMAP" id="MF_01187">
    <property type="entry name" value="UPF0434"/>
    <property type="match status" value="1"/>
</dbReference>
<comment type="similarity">
    <text evidence="1">Belongs to the UPF0434 family.</text>
</comment>
<dbReference type="STRING" id="299255.SAMN02745129_4315"/>
<evidence type="ECO:0000256" key="1">
    <source>
        <dbReference type="HAMAP-Rule" id="MF_01187"/>
    </source>
</evidence>
<dbReference type="Proteomes" id="UP000184268">
    <property type="component" value="Unassembled WGS sequence"/>
</dbReference>
<keyword evidence="3" id="KW-1185">Reference proteome</keyword>
<evidence type="ECO:0000313" key="2">
    <source>
        <dbReference type="EMBL" id="SHI14447.1"/>
    </source>
</evidence>
<organism evidence="2 3">
    <name type="scientific">Ferrimonas marina</name>
    <dbReference type="NCBI Taxonomy" id="299255"/>
    <lineage>
        <taxon>Bacteria</taxon>
        <taxon>Pseudomonadati</taxon>
        <taxon>Pseudomonadota</taxon>
        <taxon>Gammaproteobacteria</taxon>
        <taxon>Alteromonadales</taxon>
        <taxon>Ferrimonadaceae</taxon>
        <taxon>Ferrimonas</taxon>
    </lineage>
</organism>
<protein>
    <recommendedName>
        <fullName evidence="1">UPF0434 protein SAMN02745129_4315</fullName>
    </recommendedName>
</protein>
<dbReference type="Gene3D" id="2.20.25.10">
    <property type="match status" value="1"/>
</dbReference>
<dbReference type="RefSeq" id="WP_067660279.1">
    <property type="nucleotide sequence ID" value="NZ_FQXG01000008.1"/>
</dbReference>
<dbReference type="InterPro" id="IPR005651">
    <property type="entry name" value="Trm112-like"/>
</dbReference>